<accession>A0AAP0BGP4</accession>
<dbReference type="Pfam" id="PF01535">
    <property type="entry name" value="PPR"/>
    <property type="match status" value="8"/>
</dbReference>
<dbReference type="InterPro" id="IPR011990">
    <property type="entry name" value="TPR-like_helical_dom_sf"/>
</dbReference>
<reference evidence="5 6" key="1">
    <citation type="journal article" date="2022" name="Nat. Plants">
        <title>Genomes of leafy and leafless Platanthera orchids illuminate the evolution of mycoheterotrophy.</title>
        <authorList>
            <person name="Li M.H."/>
            <person name="Liu K.W."/>
            <person name="Li Z."/>
            <person name="Lu H.C."/>
            <person name="Ye Q.L."/>
            <person name="Zhang D."/>
            <person name="Wang J.Y."/>
            <person name="Li Y.F."/>
            <person name="Zhong Z.M."/>
            <person name="Liu X."/>
            <person name="Yu X."/>
            <person name="Liu D.K."/>
            <person name="Tu X.D."/>
            <person name="Liu B."/>
            <person name="Hao Y."/>
            <person name="Liao X.Y."/>
            <person name="Jiang Y.T."/>
            <person name="Sun W.H."/>
            <person name="Chen J."/>
            <person name="Chen Y.Q."/>
            <person name="Ai Y."/>
            <person name="Zhai J.W."/>
            <person name="Wu S.S."/>
            <person name="Zhou Z."/>
            <person name="Hsiao Y.Y."/>
            <person name="Wu W.L."/>
            <person name="Chen Y.Y."/>
            <person name="Lin Y.F."/>
            <person name="Hsu J.L."/>
            <person name="Li C.Y."/>
            <person name="Wang Z.W."/>
            <person name="Zhao X."/>
            <person name="Zhong W.Y."/>
            <person name="Ma X.K."/>
            <person name="Ma L."/>
            <person name="Huang J."/>
            <person name="Chen G.Z."/>
            <person name="Huang M.Z."/>
            <person name="Huang L."/>
            <person name="Peng D.H."/>
            <person name="Luo Y.B."/>
            <person name="Zou S.Q."/>
            <person name="Chen S.P."/>
            <person name="Lan S."/>
            <person name="Tsai W.C."/>
            <person name="Van de Peer Y."/>
            <person name="Liu Z.J."/>
        </authorList>
    </citation>
    <scope>NUCLEOTIDE SEQUENCE [LARGE SCALE GENOMIC DNA]</scope>
    <source>
        <strain evidence="5">Lor287</strain>
    </source>
</reference>
<sequence>MAALSISPPPSSSSSQDLPIFSKTLINQLKFSTTVEEIKRIHGQMIRTGLLPILPASSYLVSAYSTAATSGSLNYAVRAFQLIDAEQKATLFLRNSLIRGFSSAGRLEKAIDLLLHMVEDGLTPDRFTFPPILAGFTKALAFRAGSQLHGLLLKVGSNGGVRDDIFTQNSLIHFYAEQGDLESAHKVFDQMPERNVVSWTSLIDGCARGGDPLMAVTLFNLMVSEGRVAPNSISVACAISACAKLKDIDNGERIFSYAADSGIVISSSLLNALVDLHMKCGSVENAERIFRNCGDRSVVLWNTMLSNYYRGGMARKAVELFGDMLIAGARPDRVTILAVASALAEHGGAVAARRFHGYVTRNGLDAWHDAINSVIDMYMKCGEADLAFRVFEQMAQKTAASWNTLINGCVRNGDWSSAWKHFREMPGRDRISWNTMIGALAQAGGFEAAISLFREMQSSGINPDRVTMVSVASACGYLAALDLAKWIYAYINKIKFDVDVKLNTALIDMFARCGDAKTSMKIFDGMPGKDVPAWTAAIGAMATEGDGRRAIELFYEMIGDGLEPDGIVFVRVLTACSHGGLVDEGREFFRIMTEDYGLALHLVHYGCMVDLLGRAGLLEEARSFVESMPIEPNDVIWGALLAASTTRRDLEMAEYAAGKVLELAPERSGIHTLLSNAYASAGRWKDVAAARLLLRENGGRKLPGCSSIEIEGVIHEFTSGDESHCRWEMISGMMEEMGRRVSVAGGHVAELDEALMDVGEEEKYVLLSRHGEKIAVAFGLISTGRGVPIRVVKNLRICGDCHSFMKASV</sequence>
<evidence type="ECO:0000313" key="6">
    <source>
        <dbReference type="Proteomes" id="UP001418222"/>
    </source>
</evidence>
<protein>
    <submittedName>
        <fullName evidence="5">Pentatricopeptide repeat-containing protein</fullName>
    </submittedName>
</protein>
<gene>
    <name evidence="5" type="primary">PCMP-H56</name>
    <name evidence="5" type="ORF">KSP39_PZI012278</name>
</gene>
<evidence type="ECO:0000259" key="4">
    <source>
        <dbReference type="Pfam" id="PF14432"/>
    </source>
</evidence>
<dbReference type="InterPro" id="IPR046960">
    <property type="entry name" value="PPR_At4g14850-like_plant"/>
</dbReference>
<dbReference type="PANTHER" id="PTHR47926">
    <property type="entry name" value="PENTATRICOPEPTIDE REPEAT-CONTAINING PROTEIN"/>
    <property type="match status" value="1"/>
</dbReference>
<feature type="repeat" description="PPR" evidence="3">
    <location>
        <begin position="429"/>
        <end position="463"/>
    </location>
</feature>
<name>A0AAP0BGP4_9ASPA</name>
<dbReference type="AlphaFoldDB" id="A0AAP0BGP4"/>
<dbReference type="InterPro" id="IPR002885">
    <property type="entry name" value="PPR_rpt"/>
</dbReference>
<dbReference type="PROSITE" id="PS51375">
    <property type="entry name" value="PPR"/>
    <property type="match status" value="6"/>
</dbReference>
<dbReference type="Pfam" id="PF13041">
    <property type="entry name" value="PPR_2"/>
    <property type="match status" value="2"/>
</dbReference>
<comment type="similarity">
    <text evidence="1">Belongs to the PPR family. PCMP-H subfamily.</text>
</comment>
<dbReference type="GO" id="GO:0009451">
    <property type="term" value="P:RNA modification"/>
    <property type="evidence" value="ECO:0007669"/>
    <property type="project" value="InterPro"/>
</dbReference>
<feature type="repeat" description="PPR" evidence="3">
    <location>
        <begin position="90"/>
        <end position="124"/>
    </location>
</feature>
<dbReference type="GO" id="GO:0003729">
    <property type="term" value="F:mRNA binding"/>
    <property type="evidence" value="ECO:0007669"/>
    <property type="project" value="UniProtKB-ARBA"/>
</dbReference>
<feature type="repeat" description="PPR" evidence="3">
    <location>
        <begin position="398"/>
        <end position="428"/>
    </location>
</feature>
<dbReference type="NCBIfam" id="TIGR00756">
    <property type="entry name" value="PPR"/>
    <property type="match status" value="7"/>
</dbReference>
<dbReference type="EMBL" id="JBBWWQ010000010">
    <property type="protein sequence ID" value="KAK8936651.1"/>
    <property type="molecule type" value="Genomic_DNA"/>
</dbReference>
<feature type="domain" description="DYW" evidence="4">
    <location>
        <begin position="746"/>
        <end position="806"/>
    </location>
</feature>
<evidence type="ECO:0000256" key="1">
    <source>
        <dbReference type="ARBA" id="ARBA00006643"/>
    </source>
</evidence>
<feature type="repeat" description="PPR" evidence="3">
    <location>
        <begin position="164"/>
        <end position="198"/>
    </location>
</feature>
<evidence type="ECO:0000256" key="3">
    <source>
        <dbReference type="PROSITE-ProRule" id="PRU00708"/>
    </source>
</evidence>
<evidence type="ECO:0000313" key="5">
    <source>
        <dbReference type="EMBL" id="KAK8936651.1"/>
    </source>
</evidence>
<dbReference type="Pfam" id="PF20431">
    <property type="entry name" value="E_motif"/>
    <property type="match status" value="1"/>
</dbReference>
<dbReference type="Gene3D" id="1.25.40.10">
    <property type="entry name" value="Tetratricopeptide repeat domain"/>
    <property type="match status" value="5"/>
</dbReference>
<evidence type="ECO:0000256" key="2">
    <source>
        <dbReference type="ARBA" id="ARBA00022737"/>
    </source>
</evidence>
<dbReference type="Pfam" id="PF14432">
    <property type="entry name" value="DYW_deaminase"/>
    <property type="match status" value="1"/>
</dbReference>
<dbReference type="FunFam" id="1.25.40.10:FF:000690">
    <property type="entry name" value="Pentatricopeptide repeat-containing protein"/>
    <property type="match status" value="1"/>
</dbReference>
<dbReference type="FunFam" id="1.25.40.10:FF:000344">
    <property type="entry name" value="Pentatricopeptide repeat-containing protein"/>
    <property type="match status" value="1"/>
</dbReference>
<dbReference type="PANTHER" id="PTHR47926:SF436">
    <property type="entry name" value="PENTATRICOPEPTIDE REPEAT-CONTAINING PROTEIN ELI1, CHLOROPLASTIC-LIKE ISOFORM X2"/>
    <property type="match status" value="1"/>
</dbReference>
<proteinExistence type="inferred from homology"/>
<organism evidence="5 6">
    <name type="scientific">Platanthera zijinensis</name>
    <dbReference type="NCBI Taxonomy" id="2320716"/>
    <lineage>
        <taxon>Eukaryota</taxon>
        <taxon>Viridiplantae</taxon>
        <taxon>Streptophyta</taxon>
        <taxon>Embryophyta</taxon>
        <taxon>Tracheophyta</taxon>
        <taxon>Spermatophyta</taxon>
        <taxon>Magnoliopsida</taxon>
        <taxon>Liliopsida</taxon>
        <taxon>Asparagales</taxon>
        <taxon>Orchidaceae</taxon>
        <taxon>Orchidoideae</taxon>
        <taxon>Orchideae</taxon>
        <taxon>Orchidinae</taxon>
        <taxon>Platanthera</taxon>
    </lineage>
</organism>
<feature type="repeat" description="PPR" evidence="3">
    <location>
        <begin position="297"/>
        <end position="331"/>
    </location>
</feature>
<dbReference type="InterPro" id="IPR046848">
    <property type="entry name" value="E_motif"/>
</dbReference>
<keyword evidence="2" id="KW-0677">Repeat</keyword>
<dbReference type="InterPro" id="IPR032867">
    <property type="entry name" value="DYW_dom"/>
</dbReference>
<feature type="repeat" description="PPR" evidence="3">
    <location>
        <begin position="530"/>
        <end position="564"/>
    </location>
</feature>
<comment type="caution">
    <text evidence="5">The sequence shown here is derived from an EMBL/GenBank/DDBJ whole genome shotgun (WGS) entry which is preliminary data.</text>
</comment>
<dbReference type="Proteomes" id="UP001418222">
    <property type="component" value="Unassembled WGS sequence"/>
</dbReference>
<keyword evidence="6" id="KW-1185">Reference proteome</keyword>
<dbReference type="GO" id="GO:0008270">
    <property type="term" value="F:zinc ion binding"/>
    <property type="evidence" value="ECO:0007669"/>
    <property type="project" value="InterPro"/>
</dbReference>